<evidence type="ECO:0000313" key="1">
    <source>
        <dbReference type="EMBL" id="GME86710.1"/>
    </source>
</evidence>
<accession>A0ACB5TE88</accession>
<keyword evidence="2" id="KW-1185">Reference proteome</keyword>
<gene>
    <name evidence="1" type="ORF">Amon02_000806800</name>
</gene>
<reference evidence="1" key="1">
    <citation type="submission" date="2023-04" db="EMBL/GenBank/DDBJ databases">
        <title>Ambrosiozyma monospora NBRC 10751.</title>
        <authorList>
            <person name="Ichikawa N."/>
            <person name="Sato H."/>
            <person name="Tonouchi N."/>
        </authorList>
    </citation>
    <scope>NUCLEOTIDE SEQUENCE</scope>
    <source>
        <strain evidence="1">NBRC 10751</strain>
    </source>
</reference>
<organism evidence="1 2">
    <name type="scientific">Ambrosiozyma monospora</name>
    <name type="common">Yeast</name>
    <name type="synonym">Endomycopsis monosporus</name>
    <dbReference type="NCBI Taxonomy" id="43982"/>
    <lineage>
        <taxon>Eukaryota</taxon>
        <taxon>Fungi</taxon>
        <taxon>Dikarya</taxon>
        <taxon>Ascomycota</taxon>
        <taxon>Saccharomycotina</taxon>
        <taxon>Pichiomycetes</taxon>
        <taxon>Pichiales</taxon>
        <taxon>Pichiaceae</taxon>
        <taxon>Ambrosiozyma</taxon>
    </lineage>
</organism>
<dbReference type="Proteomes" id="UP001165064">
    <property type="component" value="Unassembled WGS sequence"/>
</dbReference>
<sequence>MWTLKPMKTHLMNLNLKKTQKKKTMPWVTDLIQQHYSRNPQQHPNLPNEESSSKSKTEKYRPPKIQATLPPTQFQESERSSEKKQRNMQSMDEYLQDISEAATVESSIGATITDNGRGMKSAKQLAKEEEIRNYEEENFIRLPNAQTKENKREKMKRARNEFMGEDWSMFTNNREFEEQQNTQGKKKRRVSAWERAKKRARD</sequence>
<evidence type="ECO:0000313" key="2">
    <source>
        <dbReference type="Proteomes" id="UP001165064"/>
    </source>
</evidence>
<proteinExistence type="predicted"/>
<dbReference type="EMBL" id="BSXS01006970">
    <property type="protein sequence ID" value="GME86710.1"/>
    <property type="molecule type" value="Genomic_DNA"/>
</dbReference>
<protein>
    <submittedName>
        <fullName evidence="1">Unnamed protein product</fullName>
    </submittedName>
</protein>
<comment type="caution">
    <text evidence="1">The sequence shown here is derived from an EMBL/GenBank/DDBJ whole genome shotgun (WGS) entry which is preliminary data.</text>
</comment>
<name>A0ACB5TE88_AMBMO</name>